<keyword evidence="6" id="KW-1185">Reference proteome</keyword>
<organism evidence="5 6">
    <name type="scientific">Chlorella vulgaris</name>
    <name type="common">Green alga</name>
    <dbReference type="NCBI Taxonomy" id="3077"/>
    <lineage>
        <taxon>Eukaryota</taxon>
        <taxon>Viridiplantae</taxon>
        <taxon>Chlorophyta</taxon>
        <taxon>core chlorophytes</taxon>
        <taxon>Trebouxiophyceae</taxon>
        <taxon>Chlorellales</taxon>
        <taxon>Chlorellaceae</taxon>
        <taxon>Chlorella clade</taxon>
        <taxon>Chlorella</taxon>
    </lineage>
</organism>
<dbReference type="GO" id="GO:0004252">
    <property type="term" value="F:serine-type endopeptidase activity"/>
    <property type="evidence" value="ECO:0007669"/>
    <property type="project" value="InterPro"/>
</dbReference>
<keyword evidence="2" id="KW-1015">Disulfide bond</keyword>
<sequence>MITAARLLLAALLAVAAAASRDLLDEDGVSAAISGGFTPEQNRYRWMTSLRYSTGPYKGEPLCGAVLIAPTVMLTAASCTLPQWGMPRAATLFPWARIGVNTRRGGEYEIRFITGVLLHAGWNRTTNPALNDIALLRLGGGKIPSVPSLMTPIRLPPKKPNPLVPLGTQLSALGFGDWGKPNVPIFIQQAKLALQPQSACRKEWPQFGKVWTTNKSLCAGTKGQAPGICSGDYGGPLFRAGRTVAQDMLLGIGAFNGRGCGKGGLSGFTNVAQYRGWIDFGVKILENEVPANALYKAYYNQNVPTPL</sequence>
<dbReference type="Pfam" id="PF00089">
    <property type="entry name" value="Trypsin"/>
    <property type="match status" value="1"/>
</dbReference>
<reference evidence="5" key="2">
    <citation type="submission" date="2020-11" db="EMBL/GenBank/DDBJ databases">
        <authorList>
            <person name="Cecchin M."/>
            <person name="Marcolungo L."/>
            <person name="Rossato M."/>
            <person name="Girolomoni L."/>
            <person name="Cosentino E."/>
            <person name="Cuine S."/>
            <person name="Li-Beisson Y."/>
            <person name="Delledonne M."/>
            <person name="Ballottari M."/>
        </authorList>
    </citation>
    <scope>NUCLEOTIDE SEQUENCE</scope>
    <source>
        <strain evidence="5">211/11P</strain>
        <tissue evidence="5">Whole cell</tissue>
    </source>
</reference>
<dbReference type="PRINTS" id="PR00722">
    <property type="entry name" value="CHYMOTRYPSIN"/>
</dbReference>
<dbReference type="PANTHER" id="PTHR24276">
    <property type="entry name" value="POLYSERASE-RELATED"/>
    <property type="match status" value="1"/>
</dbReference>
<dbReference type="EMBL" id="SIDB01000013">
    <property type="protein sequence ID" value="KAI3424380.1"/>
    <property type="molecule type" value="Genomic_DNA"/>
</dbReference>
<dbReference type="InterPro" id="IPR050430">
    <property type="entry name" value="Peptidase_S1"/>
</dbReference>
<dbReference type="InterPro" id="IPR043504">
    <property type="entry name" value="Peptidase_S1_PA_chymotrypsin"/>
</dbReference>
<feature type="chain" id="PRO_5039137895" description="Peptidase S1 domain-containing protein" evidence="3">
    <location>
        <begin position="19"/>
        <end position="307"/>
    </location>
</feature>
<dbReference type="SUPFAM" id="SSF50494">
    <property type="entry name" value="Trypsin-like serine proteases"/>
    <property type="match status" value="1"/>
</dbReference>
<dbReference type="AlphaFoldDB" id="A0A9D4TFN9"/>
<dbReference type="OrthoDB" id="512168at2759"/>
<name>A0A9D4TFN9_CHLVU</name>
<evidence type="ECO:0000313" key="6">
    <source>
        <dbReference type="Proteomes" id="UP001055712"/>
    </source>
</evidence>
<dbReference type="CDD" id="cd00190">
    <property type="entry name" value="Tryp_SPc"/>
    <property type="match status" value="1"/>
</dbReference>
<dbReference type="Gene3D" id="2.40.10.10">
    <property type="entry name" value="Trypsin-like serine proteases"/>
    <property type="match status" value="1"/>
</dbReference>
<dbReference type="InterPro" id="IPR001254">
    <property type="entry name" value="Trypsin_dom"/>
</dbReference>
<dbReference type="Proteomes" id="UP001055712">
    <property type="component" value="Unassembled WGS sequence"/>
</dbReference>
<evidence type="ECO:0000259" key="4">
    <source>
        <dbReference type="PROSITE" id="PS50240"/>
    </source>
</evidence>
<dbReference type="InterPro" id="IPR009003">
    <property type="entry name" value="Peptidase_S1_PA"/>
</dbReference>
<feature type="signal peptide" evidence="3">
    <location>
        <begin position="1"/>
        <end position="18"/>
    </location>
</feature>
<evidence type="ECO:0000256" key="1">
    <source>
        <dbReference type="ARBA" id="ARBA00007664"/>
    </source>
</evidence>
<accession>A0A9D4TFN9</accession>
<reference evidence="5" key="1">
    <citation type="journal article" date="2019" name="Plant J.">
        <title>Chlorella vulgaris genome assembly and annotation reveals the molecular basis for metabolic acclimation to high light conditions.</title>
        <authorList>
            <person name="Cecchin M."/>
            <person name="Marcolungo L."/>
            <person name="Rossato M."/>
            <person name="Girolomoni L."/>
            <person name="Cosentino E."/>
            <person name="Cuine S."/>
            <person name="Li-Beisson Y."/>
            <person name="Delledonne M."/>
            <person name="Ballottari M."/>
        </authorList>
    </citation>
    <scope>NUCLEOTIDE SEQUENCE</scope>
    <source>
        <strain evidence="5">211/11P</strain>
    </source>
</reference>
<proteinExistence type="inferred from homology"/>
<dbReference type="SMART" id="SM00020">
    <property type="entry name" value="Tryp_SPc"/>
    <property type="match status" value="1"/>
</dbReference>
<dbReference type="GO" id="GO:0006508">
    <property type="term" value="P:proteolysis"/>
    <property type="evidence" value="ECO:0007669"/>
    <property type="project" value="InterPro"/>
</dbReference>
<evidence type="ECO:0000256" key="3">
    <source>
        <dbReference type="SAM" id="SignalP"/>
    </source>
</evidence>
<comment type="caution">
    <text evidence="5">The sequence shown here is derived from an EMBL/GenBank/DDBJ whole genome shotgun (WGS) entry which is preliminary data.</text>
</comment>
<evidence type="ECO:0000313" key="5">
    <source>
        <dbReference type="EMBL" id="KAI3424380.1"/>
    </source>
</evidence>
<keyword evidence="3" id="KW-0732">Signal</keyword>
<protein>
    <recommendedName>
        <fullName evidence="4">Peptidase S1 domain-containing protein</fullName>
    </recommendedName>
</protein>
<feature type="domain" description="Peptidase S1" evidence="4">
    <location>
        <begin position="33"/>
        <end position="283"/>
    </location>
</feature>
<comment type="similarity">
    <text evidence="1">Belongs to the peptidase S1 family.</text>
</comment>
<dbReference type="PANTHER" id="PTHR24276:SF98">
    <property type="entry name" value="FI18310P1-RELATED"/>
    <property type="match status" value="1"/>
</dbReference>
<dbReference type="InterPro" id="IPR001314">
    <property type="entry name" value="Peptidase_S1A"/>
</dbReference>
<dbReference type="PROSITE" id="PS50240">
    <property type="entry name" value="TRYPSIN_DOM"/>
    <property type="match status" value="1"/>
</dbReference>
<evidence type="ECO:0000256" key="2">
    <source>
        <dbReference type="ARBA" id="ARBA00023157"/>
    </source>
</evidence>
<gene>
    <name evidence="5" type="ORF">D9Q98_009933</name>
</gene>